<gene>
    <name evidence="4" type="ORF">ACFFGY_20415</name>
</gene>
<dbReference type="PANTHER" id="PTHR44942">
    <property type="entry name" value="METHYLTRANSF_11 DOMAIN-CONTAINING PROTEIN"/>
    <property type="match status" value="1"/>
</dbReference>
<proteinExistence type="predicted"/>
<dbReference type="InterPro" id="IPR041698">
    <property type="entry name" value="Methyltransf_25"/>
</dbReference>
<protein>
    <submittedName>
        <fullName evidence="4">Class I SAM-dependent methyltransferase</fullName>
        <ecNumber evidence="4">2.1.1.-</ecNumber>
    </submittedName>
</protein>
<dbReference type="EC" id="2.1.1.-" evidence="4"/>
<evidence type="ECO:0000256" key="2">
    <source>
        <dbReference type="ARBA" id="ARBA00022679"/>
    </source>
</evidence>
<keyword evidence="2 4" id="KW-0808">Transferase</keyword>
<evidence type="ECO:0000313" key="4">
    <source>
        <dbReference type="EMBL" id="MFC0410620.1"/>
    </source>
</evidence>
<dbReference type="PANTHER" id="PTHR44942:SF4">
    <property type="entry name" value="METHYLTRANSFERASE TYPE 11 DOMAIN-CONTAINING PROTEIN"/>
    <property type="match status" value="1"/>
</dbReference>
<dbReference type="EMBL" id="JBHLUN010000016">
    <property type="protein sequence ID" value="MFC0410620.1"/>
    <property type="molecule type" value="Genomic_DNA"/>
</dbReference>
<dbReference type="Gene3D" id="3.40.50.150">
    <property type="entry name" value="Vaccinia Virus protein VP39"/>
    <property type="match status" value="1"/>
</dbReference>
<dbReference type="CDD" id="cd02440">
    <property type="entry name" value="AdoMet_MTases"/>
    <property type="match status" value="1"/>
</dbReference>
<evidence type="ECO:0000313" key="5">
    <source>
        <dbReference type="Proteomes" id="UP001589865"/>
    </source>
</evidence>
<dbReference type="InterPro" id="IPR029063">
    <property type="entry name" value="SAM-dependent_MTases_sf"/>
</dbReference>
<reference evidence="4 5" key="1">
    <citation type="submission" date="2024-09" db="EMBL/GenBank/DDBJ databases">
        <authorList>
            <person name="Sun Q."/>
            <person name="Mori K."/>
        </authorList>
    </citation>
    <scope>NUCLEOTIDE SEQUENCE [LARGE SCALE GENOMIC DNA]</scope>
    <source>
        <strain evidence="4 5">TBRC 5777</strain>
    </source>
</reference>
<name>A0ABV6JZ53_9PROT</name>
<evidence type="ECO:0000256" key="1">
    <source>
        <dbReference type="ARBA" id="ARBA00022603"/>
    </source>
</evidence>
<dbReference type="GO" id="GO:0032259">
    <property type="term" value="P:methylation"/>
    <property type="evidence" value="ECO:0007669"/>
    <property type="project" value="UniProtKB-KW"/>
</dbReference>
<dbReference type="InterPro" id="IPR051052">
    <property type="entry name" value="Diverse_substrate_MTase"/>
</dbReference>
<evidence type="ECO:0000259" key="3">
    <source>
        <dbReference type="Pfam" id="PF13649"/>
    </source>
</evidence>
<sequence length="272" mass="29361">MSLVVPFEPDRFRSAAGHYRTGRQNYAPGLIARVEQLCGLRPGDAVLDLGSGPAPLGVAFAARGYDVTAVDPAPEMLRDAAEAAREAGVTIRLVEGSSYTLEPSLGRFALVAIGRAFHWMDRADTLRRLDAMVPPGGCVALFSASNPAVPANRWSDTYEALLRGADSGLSPRRLRDRADWLSNEAVLLDGPFPRIERVAVLERRQTPVEHFRDRALSMSSTSAARIGEAAAQRLGEEVLRAMAAFAEDGMVPEVVESRAVLAWREGEHEGAG</sequence>
<keyword evidence="5" id="KW-1185">Reference proteome</keyword>
<feature type="domain" description="Methyltransferase" evidence="3">
    <location>
        <begin position="46"/>
        <end position="137"/>
    </location>
</feature>
<dbReference type="RefSeq" id="WP_377046372.1">
    <property type="nucleotide sequence ID" value="NZ_JBHLUN010000016.1"/>
</dbReference>
<keyword evidence="1 4" id="KW-0489">Methyltransferase</keyword>
<dbReference type="GO" id="GO:0008168">
    <property type="term" value="F:methyltransferase activity"/>
    <property type="evidence" value="ECO:0007669"/>
    <property type="project" value="UniProtKB-KW"/>
</dbReference>
<dbReference type="Proteomes" id="UP001589865">
    <property type="component" value="Unassembled WGS sequence"/>
</dbReference>
<dbReference type="SUPFAM" id="SSF53335">
    <property type="entry name" value="S-adenosyl-L-methionine-dependent methyltransferases"/>
    <property type="match status" value="1"/>
</dbReference>
<accession>A0ABV6JZ53</accession>
<organism evidence="4 5">
    <name type="scientific">Roseomonas elaeocarpi</name>
    <dbReference type="NCBI Taxonomy" id="907779"/>
    <lineage>
        <taxon>Bacteria</taxon>
        <taxon>Pseudomonadati</taxon>
        <taxon>Pseudomonadota</taxon>
        <taxon>Alphaproteobacteria</taxon>
        <taxon>Acetobacterales</taxon>
        <taxon>Roseomonadaceae</taxon>
        <taxon>Roseomonas</taxon>
    </lineage>
</organism>
<dbReference type="Pfam" id="PF13649">
    <property type="entry name" value="Methyltransf_25"/>
    <property type="match status" value="1"/>
</dbReference>
<comment type="caution">
    <text evidence="4">The sequence shown here is derived from an EMBL/GenBank/DDBJ whole genome shotgun (WGS) entry which is preliminary data.</text>
</comment>